<evidence type="ECO:0000313" key="3">
    <source>
        <dbReference type="Proteomes" id="UP000240800"/>
    </source>
</evidence>
<gene>
    <name evidence="2" type="ORF">C8J29_1091</name>
</gene>
<protein>
    <submittedName>
        <fullName evidence="2">Uncharacterized protein</fullName>
    </submittedName>
</protein>
<proteinExistence type="predicted"/>
<sequence>MDGAERERADPEARLAEIPDPEPVAIHPGLSGICARRITHLVAALNDAKTKLEAAALLRGLIGEFVLVAGCVVLAGMFGTGPSPARLSSSVSRARARDRAFRGTGG</sequence>
<feature type="non-terminal residue" evidence="2">
    <location>
        <position position="106"/>
    </location>
</feature>
<comment type="caution">
    <text evidence="2">The sequence shown here is derived from an EMBL/GenBank/DDBJ whole genome shotgun (WGS) entry which is preliminary data.</text>
</comment>
<evidence type="ECO:0000313" key="2">
    <source>
        <dbReference type="EMBL" id="PTM76090.1"/>
    </source>
</evidence>
<evidence type="ECO:0000256" key="1">
    <source>
        <dbReference type="SAM" id="Phobius"/>
    </source>
</evidence>
<keyword evidence="1" id="KW-0472">Membrane</keyword>
<feature type="transmembrane region" description="Helical" evidence="1">
    <location>
        <begin position="56"/>
        <end position="78"/>
    </location>
</feature>
<keyword evidence="1" id="KW-1133">Transmembrane helix</keyword>
<organism evidence="2 3">
    <name type="scientific">Cereibacter johrii</name>
    <dbReference type="NCBI Taxonomy" id="445629"/>
    <lineage>
        <taxon>Bacteria</taxon>
        <taxon>Pseudomonadati</taxon>
        <taxon>Pseudomonadota</taxon>
        <taxon>Alphaproteobacteria</taxon>
        <taxon>Rhodobacterales</taxon>
        <taxon>Paracoccaceae</taxon>
        <taxon>Cereibacter</taxon>
    </lineage>
</organism>
<keyword evidence="1" id="KW-0812">Transmembrane</keyword>
<reference evidence="2 3" key="1">
    <citation type="submission" date="2018-04" db="EMBL/GenBank/DDBJ databases">
        <title>Genomic Encyclopedia of Type Strains, Phase III (KMG-III): the genomes of soil and plant-associated and newly described type strains.</title>
        <authorList>
            <person name="Whitman W."/>
        </authorList>
    </citation>
    <scope>NUCLEOTIDE SEQUENCE [LARGE SCALE GENOMIC DNA]</scope>
    <source>
        <strain evidence="2 3">JA192</strain>
    </source>
</reference>
<accession>A0ABX5J7Y7</accession>
<keyword evidence="3" id="KW-1185">Reference proteome</keyword>
<dbReference type="EMBL" id="PZZW01000009">
    <property type="protein sequence ID" value="PTM76090.1"/>
    <property type="molecule type" value="Genomic_DNA"/>
</dbReference>
<name>A0ABX5J7Y7_9RHOB</name>
<dbReference type="Proteomes" id="UP000240800">
    <property type="component" value="Unassembled WGS sequence"/>
</dbReference>